<dbReference type="OrthoDB" id="3255669at2"/>
<dbReference type="EMBL" id="LZLC01000077">
    <property type="protein sequence ID" value="OBJ43384.1"/>
    <property type="molecule type" value="Genomic_DNA"/>
</dbReference>
<organism evidence="1 2">
    <name type="scientific">Mycolicibacterium mucogenicum</name>
    <name type="common">Mycobacterium mucogenicum</name>
    <dbReference type="NCBI Taxonomy" id="56689"/>
    <lineage>
        <taxon>Bacteria</taxon>
        <taxon>Bacillati</taxon>
        <taxon>Actinomycetota</taxon>
        <taxon>Actinomycetes</taxon>
        <taxon>Mycobacteriales</taxon>
        <taxon>Mycobacteriaceae</taxon>
        <taxon>Mycolicibacterium</taxon>
    </lineage>
</organism>
<sequence>MIGDRWGVTDAETRARYGCDSYVSSPSLEAWRGVTVDTGPDRLWPWLVQVRLAPYSYDWIDNLGRESPHELQNLSDPRPGDPFTASAGRPLGKVLSVDHQVQLTAQIIGAHMSYQLTPIDDHRTRLVLKVTAPQSWRLAAPLLSVGDLVMARRQLLNLKHLAET</sequence>
<reference evidence="1 2" key="1">
    <citation type="submission" date="2016-06" db="EMBL/GenBank/DDBJ databases">
        <authorList>
            <person name="Kjaerup R.B."/>
            <person name="Dalgaard T.S."/>
            <person name="Juul-Madsen H.R."/>
        </authorList>
    </citation>
    <scope>NUCLEOTIDE SEQUENCE [LARGE SCALE GENOMIC DNA]</scope>
    <source>
        <strain evidence="1 2">1127319.6</strain>
    </source>
</reference>
<comment type="caution">
    <text evidence="1">The sequence shown here is derived from an EMBL/GenBank/DDBJ whole genome shotgun (WGS) entry which is preliminary data.</text>
</comment>
<protein>
    <submittedName>
        <fullName evidence="1">Polyketide cyclase</fullName>
    </submittedName>
</protein>
<gene>
    <name evidence="1" type="ORF">A5630_19175</name>
</gene>
<proteinExistence type="predicted"/>
<dbReference type="AlphaFoldDB" id="A0A1A3H6W2"/>
<dbReference type="SUPFAM" id="SSF55961">
    <property type="entry name" value="Bet v1-like"/>
    <property type="match status" value="1"/>
</dbReference>
<dbReference type="RefSeq" id="WP_064980235.1">
    <property type="nucleotide sequence ID" value="NZ_LZLC01000077.1"/>
</dbReference>
<dbReference type="Proteomes" id="UP000093898">
    <property type="component" value="Unassembled WGS sequence"/>
</dbReference>
<evidence type="ECO:0000313" key="2">
    <source>
        <dbReference type="Proteomes" id="UP000093898"/>
    </source>
</evidence>
<name>A0A1A3H6W2_MYCMU</name>
<dbReference type="STRING" id="56689.GCA_001291445_05138"/>
<accession>A0A1A3H6W2</accession>
<evidence type="ECO:0000313" key="1">
    <source>
        <dbReference type="EMBL" id="OBJ43384.1"/>
    </source>
</evidence>